<dbReference type="EMBL" id="CP002039">
    <property type="protein sequence ID" value="ADJ61728.1"/>
    <property type="molecule type" value="Genomic_DNA"/>
</dbReference>
<reference evidence="1 2" key="1">
    <citation type="submission" date="2010-04" db="EMBL/GenBank/DDBJ databases">
        <title>The genome of Herbaspirillum seropedicae SmR1, an endophytic, nitrogen-fixing, plant-growth promoting beta-Proteobacteria.</title>
        <authorList>
            <person name="Pedrosa F.O."/>
            <person name="Monteiro R.A."/>
            <person name="Wassem R."/>
            <person name="Cruz L.M."/>
            <person name="Ayub R.A."/>
            <person name="Colauto N.B."/>
            <person name="Fernandez M.A."/>
            <person name="Fungaro M.H.P."/>
            <person name="Grisard E.C."/>
            <person name="Hungria M."/>
            <person name="Madeira H.M.F."/>
            <person name="Nodari R.O."/>
            <person name="Osaku C.A."/>
            <person name="Petzl-Erler M.L."/>
            <person name="Terenzi H."/>
            <person name="Vieira L.G.E."/>
            <person name="Almeida M.I.M."/>
            <person name="Alves L.R."/>
            <person name="Arantes O.M.N."/>
            <person name="Balsanelli E."/>
            <person name="Barcellos F.G."/>
            <person name="Baura V.A."/>
            <person name="Binde D.R."/>
            <person name="Campo R.J."/>
            <person name="Chubatsu L.S."/>
            <person name="Chueire L.M.O."/>
            <person name="Ciferri R.R."/>
            <person name="Correa L.C."/>
            <person name="da Conceicao Silva J.L."/>
            <person name="Dabul A.N.G."/>
            <person name="Dambros B.P."/>
            <person name="Faoro H."/>
            <person name="Favetti A."/>
            <person name="Friedermann G."/>
            <person name="Furlaneto M.C."/>
            <person name="Gasques L.S."/>
            <person name="Gimenes C.C.T."/>
            <person name="Gioppo N.M.R."/>
            <person name="Glienke-Blanco C."/>
            <person name="Godoy L.P."/>
            <person name="Guerra M.P."/>
            <person name="Karp S."/>
            <person name="Kava-Cordeiro V."/>
            <person name="Margarido V.P."/>
            <person name="Mathioni S.M."/>
            <person name="Menck-Soares M.A."/>
            <person name="Murace N.K."/>
            <person name="Nicolas M.F."/>
            <person name="Oliveira C.E.C."/>
            <person name="Pagnan N.A.B."/>
            <person name="Pamphile J.A."/>
            <person name="Patussi E.V."/>
            <person name="Pereira L.F.P."/>
            <person name="Pereira-Ferrari L."/>
            <person name="Pinto F.G.S."/>
            <person name="Precoma C."/>
            <person name="Prioli A.J."/>
            <person name="Prioli S.M.A.P."/>
            <person name="Raittz R.T."/>
            <person name="Ramos H.J.O."/>
            <person name="Ribeiro E.M.S.F."/>
            <person name="Rigo L.U."/>
            <person name="Rocha C.L.M.S.C."/>
            <person name="Rocha S.N."/>
            <person name="Santos K."/>
            <person name="Satori D."/>
            <person name="Silva A.G."/>
            <person name="Simao R.C.G."/>
            <person name="Soares M.A.M."/>
            <person name="Souza E.M."/>
            <person name="Steffens M.B.R."/>
            <person name="Steindel M."/>
            <person name="Tadra-Sfeir M.Z."/>
            <person name="Takahashi E.K."/>
            <person name="Torres R.A."/>
            <person name="Valle J.S."/>
            <person name="Vernal J.I."/>
            <person name="Vilas-Boas L.A."/>
            <person name="Watanabe M.A.E."/>
            <person name="Weiss V.A."/>
            <person name="Yates M.A."/>
            <person name="Souza E.M."/>
        </authorList>
    </citation>
    <scope>NUCLEOTIDE SEQUENCE [LARGE SCALE GENOMIC DNA]</scope>
    <source>
        <strain evidence="1 2">SmR1</strain>
    </source>
</reference>
<gene>
    <name evidence="1" type="ordered locus">Hsero_0202</name>
</gene>
<name>D8IV09_HERSS</name>
<dbReference type="Proteomes" id="UP000000329">
    <property type="component" value="Chromosome"/>
</dbReference>
<dbReference type="KEGG" id="hse:Hsero_0202"/>
<organism evidence="1 2">
    <name type="scientific">Herbaspirillum seropedicae (strain SmR1)</name>
    <dbReference type="NCBI Taxonomy" id="757424"/>
    <lineage>
        <taxon>Bacteria</taxon>
        <taxon>Pseudomonadati</taxon>
        <taxon>Pseudomonadota</taxon>
        <taxon>Betaproteobacteria</taxon>
        <taxon>Burkholderiales</taxon>
        <taxon>Oxalobacteraceae</taxon>
        <taxon>Herbaspirillum</taxon>
    </lineage>
</organism>
<proteinExistence type="predicted"/>
<keyword evidence="2" id="KW-1185">Reference proteome</keyword>
<sequence length="34" mass="3778">MSLHLPLKLLQRGRTALWNASGAGFMTLFGYRIG</sequence>
<dbReference type="HOGENOM" id="CLU_3374157_0_0_4"/>
<evidence type="ECO:0000313" key="2">
    <source>
        <dbReference type="Proteomes" id="UP000000329"/>
    </source>
</evidence>
<evidence type="ECO:0000313" key="1">
    <source>
        <dbReference type="EMBL" id="ADJ61728.1"/>
    </source>
</evidence>
<dbReference type="AlphaFoldDB" id="D8IV09"/>
<accession>D8IV09</accession>
<protein>
    <submittedName>
        <fullName evidence="1">Uncharacterized protein</fullName>
    </submittedName>
</protein>
<dbReference type="STRING" id="757424.Hsero_0202"/>